<dbReference type="STRING" id="1177755.A7A08_00254"/>
<dbReference type="InterPro" id="IPR005495">
    <property type="entry name" value="LptG/LptF_permease"/>
</dbReference>
<dbReference type="GO" id="GO:0055085">
    <property type="term" value="P:transmembrane transport"/>
    <property type="evidence" value="ECO:0007669"/>
    <property type="project" value="InterPro"/>
</dbReference>
<evidence type="ECO:0000256" key="5">
    <source>
        <dbReference type="ARBA" id="ARBA00023136"/>
    </source>
</evidence>
<sequence>MPIGGAHDRGILYIAMMSFRPTLFSRYVFRQVASAFLLILLTLTGIVWMATALKQLDLLTSKGQGILLFLHMTMLTLPSLIGLIAPNAVLMSVLYTLDRMNSDSEVIVTAASGGTIWRIGSALLALAAIVSSLILMINVFVTPASSRALRDLILEVRTDLISQVLQPGRFSSPMTGLTFHIRDRDDSGDMLGLLVHDERDPETTMSYLAKRGRILKHDGDAYLVMFDGQVHRSNNAETDKGVQIVDFDQYMLNISTFSPTGDSDRTLKPKELSLWELLNPDPENVKGGMGKIRSELHERISSPLYPMLFTFLAVSVLGHARTTRQSRWGPVMFVVGLAIAVRIAGITMTNLVALNPWAVVPLYAIPVIAILVAAWAAHVRMAPELRSKLSVDLKSKLPNIKFGIARGIKAK</sequence>
<gene>
    <name evidence="7" type="ORF">A7A08_00254</name>
</gene>
<evidence type="ECO:0000256" key="6">
    <source>
        <dbReference type="SAM" id="Phobius"/>
    </source>
</evidence>
<keyword evidence="3 6" id="KW-0812">Transmembrane</keyword>
<keyword evidence="4 6" id="KW-1133">Transmembrane helix</keyword>
<protein>
    <submittedName>
        <fullName evidence="7">Putative permease YjgP/YjgQ family protein</fullName>
    </submittedName>
</protein>
<organism evidence="7 8">
    <name type="scientific">Methyloligella halotolerans</name>
    <dbReference type="NCBI Taxonomy" id="1177755"/>
    <lineage>
        <taxon>Bacteria</taxon>
        <taxon>Pseudomonadati</taxon>
        <taxon>Pseudomonadota</taxon>
        <taxon>Alphaproteobacteria</taxon>
        <taxon>Hyphomicrobiales</taxon>
        <taxon>Hyphomicrobiaceae</taxon>
        <taxon>Methyloligella</taxon>
    </lineage>
</organism>
<dbReference type="EMBL" id="MASI01000001">
    <property type="protein sequence ID" value="ODA68431.1"/>
    <property type="molecule type" value="Genomic_DNA"/>
</dbReference>
<dbReference type="AlphaFoldDB" id="A0A1E2S1V0"/>
<dbReference type="Pfam" id="PF03739">
    <property type="entry name" value="LptF_LptG"/>
    <property type="match status" value="1"/>
</dbReference>
<dbReference type="Proteomes" id="UP000095087">
    <property type="component" value="Unassembled WGS sequence"/>
</dbReference>
<comment type="caution">
    <text evidence="7">The sequence shown here is derived from an EMBL/GenBank/DDBJ whole genome shotgun (WGS) entry which is preliminary data.</text>
</comment>
<feature type="transmembrane region" description="Helical" evidence="6">
    <location>
        <begin position="35"/>
        <end position="53"/>
    </location>
</feature>
<feature type="transmembrane region" description="Helical" evidence="6">
    <location>
        <begin position="360"/>
        <end position="379"/>
    </location>
</feature>
<name>A0A1E2S1V0_9HYPH</name>
<keyword evidence="8" id="KW-1185">Reference proteome</keyword>
<dbReference type="PANTHER" id="PTHR33529">
    <property type="entry name" value="SLR0882 PROTEIN-RELATED"/>
    <property type="match status" value="1"/>
</dbReference>
<proteinExistence type="predicted"/>
<evidence type="ECO:0000256" key="2">
    <source>
        <dbReference type="ARBA" id="ARBA00022475"/>
    </source>
</evidence>
<feature type="transmembrane region" description="Helical" evidence="6">
    <location>
        <begin position="331"/>
        <end position="354"/>
    </location>
</feature>
<dbReference type="GO" id="GO:0043190">
    <property type="term" value="C:ATP-binding cassette (ABC) transporter complex"/>
    <property type="evidence" value="ECO:0007669"/>
    <property type="project" value="InterPro"/>
</dbReference>
<evidence type="ECO:0000313" key="8">
    <source>
        <dbReference type="Proteomes" id="UP000095087"/>
    </source>
</evidence>
<dbReference type="GO" id="GO:0015920">
    <property type="term" value="P:lipopolysaccharide transport"/>
    <property type="evidence" value="ECO:0007669"/>
    <property type="project" value="TreeGrafter"/>
</dbReference>
<evidence type="ECO:0000256" key="1">
    <source>
        <dbReference type="ARBA" id="ARBA00004651"/>
    </source>
</evidence>
<evidence type="ECO:0000256" key="4">
    <source>
        <dbReference type="ARBA" id="ARBA00022989"/>
    </source>
</evidence>
<feature type="transmembrane region" description="Helical" evidence="6">
    <location>
        <begin position="115"/>
        <end position="141"/>
    </location>
</feature>
<keyword evidence="5 6" id="KW-0472">Membrane</keyword>
<dbReference type="PANTHER" id="PTHR33529:SF6">
    <property type="entry name" value="YJGP_YJGQ FAMILY PERMEASE"/>
    <property type="match status" value="1"/>
</dbReference>
<comment type="subcellular location">
    <subcellularLocation>
        <location evidence="1">Cell membrane</location>
        <topology evidence="1">Multi-pass membrane protein</topology>
    </subcellularLocation>
</comment>
<reference evidence="7 8" key="1">
    <citation type="submission" date="2016-07" db="EMBL/GenBank/DDBJ databases">
        <title>Draft genome sequence of Methyloligella halotolerans C2T (VKM B-2706T=CCUG 61687T=DSM 25045T), a halotolerant polyhydroxybutyrate accumulating methylotroph.</title>
        <authorList>
            <person name="Vasilenko O.V."/>
            <person name="Doronina N.V."/>
            <person name="Poroshina M.N."/>
            <person name="Tarlachkov S.V."/>
            <person name="Trotsenko Y.A."/>
        </authorList>
    </citation>
    <scope>NUCLEOTIDE SEQUENCE [LARGE SCALE GENOMIC DNA]</scope>
    <source>
        <strain evidence="7 8">VKM B-2706</strain>
    </source>
</reference>
<dbReference type="NCBIfam" id="TIGR04407">
    <property type="entry name" value="LptF_YjgP"/>
    <property type="match status" value="1"/>
</dbReference>
<evidence type="ECO:0000313" key="7">
    <source>
        <dbReference type="EMBL" id="ODA68431.1"/>
    </source>
</evidence>
<evidence type="ECO:0000256" key="3">
    <source>
        <dbReference type="ARBA" id="ARBA00022692"/>
    </source>
</evidence>
<accession>A0A1E2S1V0</accession>
<dbReference type="InterPro" id="IPR030922">
    <property type="entry name" value="LptF"/>
</dbReference>
<feature type="transmembrane region" description="Helical" evidence="6">
    <location>
        <begin position="65"/>
        <end position="95"/>
    </location>
</feature>
<keyword evidence="2" id="KW-1003">Cell membrane</keyword>